<dbReference type="InterPro" id="IPR018673">
    <property type="entry name" value="DUF2141"/>
</dbReference>
<dbReference type="EMBL" id="APLF01000001">
    <property type="protein sequence ID" value="EMY82682.1"/>
    <property type="molecule type" value="Genomic_DNA"/>
</dbReference>
<dbReference type="eggNOG" id="COG4704">
    <property type="taxonomic scope" value="Bacteria"/>
</dbReference>
<accession>N1WZS3</accession>
<evidence type="ECO:0000313" key="3">
    <source>
        <dbReference type="Proteomes" id="UP000012317"/>
    </source>
</evidence>
<proteinExistence type="predicted"/>
<evidence type="ECO:0000256" key="1">
    <source>
        <dbReference type="SAM" id="SignalP"/>
    </source>
</evidence>
<feature type="chain" id="PRO_5004113405" description="DUF2141 domain-containing protein" evidence="1">
    <location>
        <begin position="20"/>
        <end position="140"/>
    </location>
</feature>
<dbReference type="PATRIC" id="fig|1189619.4.peg.232"/>
<dbReference type="Pfam" id="PF09912">
    <property type="entry name" value="DUF2141"/>
    <property type="match status" value="1"/>
</dbReference>
<comment type="caution">
    <text evidence="2">The sequence shown here is derived from an EMBL/GenBank/DDBJ whole genome shotgun (WGS) entry which is preliminary data.</text>
</comment>
<keyword evidence="3" id="KW-1185">Reference proteome</keyword>
<dbReference type="RefSeq" id="WP_003435003.1">
    <property type="nucleotide sequence ID" value="NZ_APLF01000001.1"/>
</dbReference>
<protein>
    <recommendedName>
        <fullName evidence="4">DUF2141 domain-containing protein</fullName>
    </recommendedName>
</protein>
<sequence length="140" mass="15842">MKTISYLSILILFAMQSYAQSENKVDLTLEFEATEYDTGSILFALFNSEDSHMETNYKEVSSILKDSKAKIVVENIPEGFYSFSYFHDVNGNGELDKNMLGIPKEPYGFSNGQQGNFGPPNFQESKIEIKSDTIIQLKIK</sequence>
<evidence type="ECO:0000313" key="2">
    <source>
        <dbReference type="EMBL" id="EMY82682.1"/>
    </source>
</evidence>
<organism evidence="2 3">
    <name type="scientific">Psychroflexus gondwanensis ACAM 44</name>
    <dbReference type="NCBI Taxonomy" id="1189619"/>
    <lineage>
        <taxon>Bacteria</taxon>
        <taxon>Pseudomonadati</taxon>
        <taxon>Bacteroidota</taxon>
        <taxon>Flavobacteriia</taxon>
        <taxon>Flavobacteriales</taxon>
        <taxon>Flavobacteriaceae</taxon>
        <taxon>Psychroflexus</taxon>
    </lineage>
</organism>
<name>N1WZS3_9FLAO</name>
<keyword evidence="1" id="KW-0732">Signal</keyword>
<feature type="signal peptide" evidence="1">
    <location>
        <begin position="1"/>
        <end position="19"/>
    </location>
</feature>
<evidence type="ECO:0008006" key="4">
    <source>
        <dbReference type="Google" id="ProtNLM"/>
    </source>
</evidence>
<dbReference type="Proteomes" id="UP000012317">
    <property type="component" value="Unassembled WGS sequence"/>
</dbReference>
<gene>
    <name evidence="2" type="ORF">pgond44_01130</name>
</gene>
<dbReference type="AlphaFoldDB" id="N1WZS3"/>
<reference evidence="2 3" key="1">
    <citation type="journal article" date="2014" name="Genome Biol. Evol.">
        <title>Extensive gene acquisition in the extremely psychrophilic bacterial species Psychroflexus torquis and the link to sea-ice ecosystem specialism.</title>
        <authorList>
            <person name="Feng S."/>
            <person name="Powell S.M."/>
            <person name="Wilson R."/>
            <person name="Bowman J.P."/>
        </authorList>
    </citation>
    <scope>NUCLEOTIDE SEQUENCE [LARGE SCALE GENOMIC DNA]</scope>
    <source>
        <strain evidence="2 3">ACAM 44</strain>
    </source>
</reference>